<dbReference type="SUPFAM" id="SSF50800">
    <property type="entry name" value="PK beta-barrel domain-like"/>
    <property type="match status" value="1"/>
</dbReference>
<sequence length="243" mass="28313">MQTIIGKVKTLNRYPVKSFSGESLTETKIERYGLYGDRCYAFLDEKSPVKYLTAKHVPSLIEYKANLINKENNKAFPYVKITSPKGKLYSWEDDDFFHDIKQLSNRPLERVKFSPEDNMMAVDQANILLVTKPSLDALKQEWGKDMSYLRFRPNIVLSIDDNIPFLENEWMDKHIQINDTVLKIYKQCKRCKMVNIDPEKYDIDPTLLKTLAQHHNVNFGVYASVIKTGTIQLEDDVYLFADQ</sequence>
<evidence type="ECO:0000313" key="3">
    <source>
        <dbReference type="Proteomes" id="UP001501459"/>
    </source>
</evidence>
<dbReference type="Pfam" id="PF03476">
    <property type="entry name" value="MOSC_N"/>
    <property type="match status" value="1"/>
</dbReference>
<dbReference type="InterPro" id="IPR052716">
    <property type="entry name" value="MOSC_domain"/>
</dbReference>
<dbReference type="PANTHER" id="PTHR36930:SF1">
    <property type="entry name" value="MOSC DOMAIN-CONTAINING PROTEIN"/>
    <property type="match status" value="1"/>
</dbReference>
<proteinExistence type="predicted"/>
<gene>
    <name evidence="2" type="ORF">GCM10008983_04380</name>
</gene>
<dbReference type="EMBL" id="BAAADM010000008">
    <property type="protein sequence ID" value="GAA0431022.1"/>
    <property type="molecule type" value="Genomic_DNA"/>
</dbReference>
<protein>
    <submittedName>
        <fullName evidence="2">MOSC domain-containing protein</fullName>
    </submittedName>
</protein>
<comment type="caution">
    <text evidence="2">The sequence shown here is derived from an EMBL/GenBank/DDBJ whole genome shotgun (WGS) entry which is preliminary data.</text>
</comment>
<organism evidence="2 3">
    <name type="scientific">Lentibacillus halophilus</name>
    <dbReference type="NCBI Taxonomy" id="295065"/>
    <lineage>
        <taxon>Bacteria</taxon>
        <taxon>Bacillati</taxon>
        <taxon>Bacillota</taxon>
        <taxon>Bacilli</taxon>
        <taxon>Bacillales</taxon>
        <taxon>Bacillaceae</taxon>
        <taxon>Lentibacillus</taxon>
    </lineage>
</organism>
<dbReference type="Pfam" id="PF03473">
    <property type="entry name" value="MOSC"/>
    <property type="match status" value="1"/>
</dbReference>
<name>A0ABN0Z358_9BACI</name>
<dbReference type="Gene3D" id="2.40.33.20">
    <property type="entry name" value="PK beta-barrel domain-like"/>
    <property type="match status" value="1"/>
</dbReference>
<evidence type="ECO:0000259" key="1">
    <source>
        <dbReference type="PROSITE" id="PS51340"/>
    </source>
</evidence>
<dbReference type="InterPro" id="IPR005302">
    <property type="entry name" value="MoCF_Sase_C"/>
</dbReference>
<dbReference type="InterPro" id="IPR005303">
    <property type="entry name" value="MOCOS_middle"/>
</dbReference>
<accession>A0ABN0Z358</accession>
<dbReference type="RefSeq" id="WP_343750884.1">
    <property type="nucleotide sequence ID" value="NZ_BAAADM010000008.1"/>
</dbReference>
<reference evidence="2 3" key="1">
    <citation type="journal article" date="2019" name="Int. J. Syst. Evol. Microbiol.">
        <title>The Global Catalogue of Microorganisms (GCM) 10K type strain sequencing project: providing services to taxonomists for standard genome sequencing and annotation.</title>
        <authorList>
            <consortium name="The Broad Institute Genomics Platform"/>
            <consortium name="The Broad Institute Genome Sequencing Center for Infectious Disease"/>
            <person name="Wu L."/>
            <person name="Ma J."/>
        </authorList>
    </citation>
    <scope>NUCLEOTIDE SEQUENCE [LARGE SCALE GENOMIC DNA]</scope>
    <source>
        <strain evidence="2 3">JCM 12149</strain>
    </source>
</reference>
<dbReference type="Proteomes" id="UP001501459">
    <property type="component" value="Unassembled WGS sequence"/>
</dbReference>
<keyword evidence="3" id="KW-1185">Reference proteome</keyword>
<dbReference type="InterPro" id="IPR011037">
    <property type="entry name" value="Pyrv_Knase-like_insert_dom_sf"/>
</dbReference>
<dbReference type="PANTHER" id="PTHR36930">
    <property type="entry name" value="METAL-SULFUR CLUSTER BIOSYNTHESIS PROTEINS YUAD-RELATED"/>
    <property type="match status" value="1"/>
</dbReference>
<evidence type="ECO:0000313" key="2">
    <source>
        <dbReference type="EMBL" id="GAA0431022.1"/>
    </source>
</evidence>
<feature type="domain" description="MOSC" evidence="1">
    <location>
        <begin position="101"/>
        <end position="240"/>
    </location>
</feature>
<dbReference type="PROSITE" id="PS51340">
    <property type="entry name" value="MOSC"/>
    <property type="match status" value="1"/>
</dbReference>